<keyword evidence="2" id="KW-1185">Reference proteome</keyword>
<reference evidence="1" key="1">
    <citation type="journal article" date="2020" name="Stud. Mycol.">
        <title>101 Dothideomycetes genomes: a test case for predicting lifestyles and emergence of pathogens.</title>
        <authorList>
            <person name="Haridas S."/>
            <person name="Albert R."/>
            <person name="Binder M."/>
            <person name="Bloem J."/>
            <person name="Labutti K."/>
            <person name="Salamov A."/>
            <person name="Andreopoulos B."/>
            <person name="Baker S."/>
            <person name="Barry K."/>
            <person name="Bills G."/>
            <person name="Bluhm B."/>
            <person name="Cannon C."/>
            <person name="Castanera R."/>
            <person name="Culley D."/>
            <person name="Daum C."/>
            <person name="Ezra D."/>
            <person name="Gonzalez J."/>
            <person name="Henrissat B."/>
            <person name="Kuo A."/>
            <person name="Liang C."/>
            <person name="Lipzen A."/>
            <person name="Lutzoni F."/>
            <person name="Magnuson J."/>
            <person name="Mondo S."/>
            <person name="Nolan M."/>
            <person name="Ohm R."/>
            <person name="Pangilinan J."/>
            <person name="Park H.-J."/>
            <person name="Ramirez L."/>
            <person name="Alfaro M."/>
            <person name="Sun H."/>
            <person name="Tritt A."/>
            <person name="Yoshinaga Y."/>
            <person name="Zwiers L.-H."/>
            <person name="Turgeon B."/>
            <person name="Goodwin S."/>
            <person name="Spatafora J."/>
            <person name="Crous P."/>
            <person name="Grigoriev I."/>
        </authorList>
    </citation>
    <scope>NUCLEOTIDE SEQUENCE</scope>
    <source>
        <strain evidence="1">CBS 113979</strain>
    </source>
</reference>
<name>A0A6G1HFR8_9PEZI</name>
<organism evidence="1 2">
    <name type="scientific">Aulographum hederae CBS 113979</name>
    <dbReference type="NCBI Taxonomy" id="1176131"/>
    <lineage>
        <taxon>Eukaryota</taxon>
        <taxon>Fungi</taxon>
        <taxon>Dikarya</taxon>
        <taxon>Ascomycota</taxon>
        <taxon>Pezizomycotina</taxon>
        <taxon>Dothideomycetes</taxon>
        <taxon>Pleosporomycetidae</taxon>
        <taxon>Aulographales</taxon>
        <taxon>Aulographaceae</taxon>
    </lineage>
</organism>
<dbReference type="EMBL" id="ML977138">
    <property type="protein sequence ID" value="KAF1992005.1"/>
    <property type="molecule type" value="Genomic_DNA"/>
</dbReference>
<evidence type="ECO:0000313" key="1">
    <source>
        <dbReference type="EMBL" id="KAF1992005.1"/>
    </source>
</evidence>
<evidence type="ECO:0000313" key="2">
    <source>
        <dbReference type="Proteomes" id="UP000800041"/>
    </source>
</evidence>
<gene>
    <name evidence="1" type="ORF">K402DRAFT_77124</name>
</gene>
<dbReference type="AlphaFoldDB" id="A0A6G1HFR8"/>
<accession>A0A6G1HFR8</accession>
<sequence>MKIWCRCLTRSVGLTGARKASCAWLQAKKAGGEEEHWIPTQPIQPRCQNGAYLVIVVLLLPVDRDGVDRWLKRFKRKLIIAESLNMNTAAICHRPPPTTPESGLAQRQWLAGRILKCLTATSLHDHPSINCGGSVAETQDLSACRTPQMVQKSTKRERPARSVGMPKSVLGLSTTKSGRVPCSARYVHRMTYFPHYLVCPQALVLVDTLAILFLCHETGRVHTSIQSCMRPIRSKRTPMSSIRILQIATRESRGKVCAIQLQRVGVRMREPWASDRRIPAILQGLRALQRVKLHRRKGCWVSGSRWRSPRVEEERLTALLI</sequence>
<proteinExistence type="predicted"/>
<dbReference type="Proteomes" id="UP000800041">
    <property type="component" value="Unassembled WGS sequence"/>
</dbReference>
<protein>
    <submittedName>
        <fullName evidence="1">Uncharacterized protein</fullName>
    </submittedName>
</protein>